<feature type="transmembrane region" description="Helical" evidence="2">
    <location>
        <begin position="150"/>
        <end position="168"/>
    </location>
</feature>
<evidence type="ECO:0000313" key="5">
    <source>
        <dbReference type="Proteomes" id="UP000031937"/>
    </source>
</evidence>
<feature type="region of interest" description="Disordered" evidence="1">
    <location>
        <begin position="79"/>
        <end position="105"/>
    </location>
</feature>
<evidence type="ECO:0000313" key="4">
    <source>
        <dbReference type="EMBL" id="KIO47145.1"/>
    </source>
</evidence>
<gene>
    <name evidence="4" type="ORF">IE90_00650</name>
</gene>
<feature type="compositionally biased region" description="Basic and acidic residues" evidence="1">
    <location>
        <begin position="86"/>
        <end position="97"/>
    </location>
</feature>
<dbReference type="SUPFAM" id="SSF52540">
    <property type="entry name" value="P-loop containing nucleoside triphosphate hydrolases"/>
    <property type="match status" value="1"/>
</dbReference>
<evidence type="ECO:0000256" key="1">
    <source>
        <dbReference type="SAM" id="MobiDB-lite"/>
    </source>
</evidence>
<dbReference type="InterPro" id="IPR027417">
    <property type="entry name" value="P-loop_NTPase"/>
</dbReference>
<dbReference type="InterPro" id="IPR048428">
    <property type="entry name" value="YobI-NTPase"/>
</dbReference>
<evidence type="ECO:0000259" key="3">
    <source>
        <dbReference type="Pfam" id="PF20693"/>
    </source>
</evidence>
<evidence type="ECO:0000256" key="2">
    <source>
        <dbReference type="SAM" id="Phobius"/>
    </source>
</evidence>
<accession>A0AB34R9P5</accession>
<keyword evidence="2" id="KW-0472">Membrane</keyword>
<keyword evidence="2" id="KW-0812">Transmembrane</keyword>
<dbReference type="Proteomes" id="UP000031937">
    <property type="component" value="Unassembled WGS sequence"/>
</dbReference>
<name>A0AB34R9P5_9PORP</name>
<comment type="caution">
    <text evidence="4">The sequence shown here is derived from an EMBL/GenBank/DDBJ whole genome shotgun (WGS) entry which is preliminary data.</text>
</comment>
<dbReference type="Pfam" id="PF20693">
    <property type="entry name" value="YobI-ATPase"/>
    <property type="match status" value="1"/>
</dbReference>
<feature type="domain" description="YobI-like P-loop NTPase" evidence="3">
    <location>
        <begin position="32"/>
        <end position="415"/>
    </location>
</feature>
<dbReference type="EMBL" id="JPIT01000007">
    <property type="protein sequence ID" value="KIO47145.1"/>
    <property type="molecule type" value="Genomic_DNA"/>
</dbReference>
<reference evidence="4 5" key="1">
    <citation type="submission" date="2014-07" db="EMBL/GenBank/DDBJ databases">
        <title>Porphyromonadaceae bacterium OUH 334697 = ATCC BAA-2682 = DSM 28341 draft genome.</title>
        <authorList>
            <person name="Sydenham T.V."/>
            <person name="Hasman H."/>
            <person name="Justesen U.S."/>
        </authorList>
    </citation>
    <scope>NUCLEOTIDE SEQUENCE [LARGE SCALE GENOMIC DNA]</scope>
    <source>
        <strain evidence="4 5">OUH 334697</strain>
    </source>
</reference>
<feature type="transmembrane region" description="Helical" evidence="2">
    <location>
        <begin position="188"/>
        <end position="212"/>
    </location>
</feature>
<dbReference type="AlphaFoldDB" id="A0AB34R9P5"/>
<proteinExistence type="predicted"/>
<dbReference type="RefSeq" id="WP_041501990.1">
    <property type="nucleotide sequence ID" value="NZ_JPIT01000007.1"/>
</dbReference>
<protein>
    <recommendedName>
        <fullName evidence="3">YobI-like P-loop NTPase domain-containing protein</fullName>
    </recommendedName>
</protein>
<sequence length="1110" mass="129314">MAVDTLLPKKLVKTDASYKTVVELHEALSLAEKEHIRNIALTGPFGSGKSSVLITLMEDFASEHKFLPISLATLQANEEQIDDEDSEKKELDGKGNKSSELTDAEKEKRIENLNRKIEYSILQQLIYREETRTVPNSRFRKIVHLSKRELVGYPLGCVLTLLCFLIVFEPSFLKVDSIYDFFSWGSKWNTFFDFTASAWILFVLFVIIRYVFKSYSNSKLNKLNLKDGEIEVIEDNSIFNKHLDEILYFFQVTNYNVVIIEDLDRFGTSNIFLKLRELNQLINESKIVGRHIAFIYAVKDDIFKNEERTKFFDFITTVIPVINPSNSKDKLKSALAKKGCGNDGISDEDLSEMAFFIQDMRILTNIVNEYKQYRDKLCEASDFQLNKTKLLGMIVYKNYYPQDFALLHRREGKIYKCISSRSNFIPLALKAIEDSENALSKKEQIFKQNANLSKTDLRRLFLFKLWHAISYKPLSIHIENNDYSLERIAANNDLFLNLLNKNEITYRHYYTYGLTSSSQAIDFKQIDEEINYSGRIELLENGITFFNNEHRRILQEKIRAKSLRLKDLIKKYRLGETDEYKSLGLTPMMNVFVRRGYLDEDYYDYISYFYEGMVSLADRELLLSMKIEERQPYEYHIDKIENFVKELKDYMFESDAILNIDLLDYFASHNVQSEKFEHIMLRLECENAPLQFLAQYYNEGKQQRKVFGHFIEYTNSWNNIVSWNNSAEKDNLIEAYLKFCPNLGQIQQKWLNDNYKFLVKHSEGITLDKSLILAEASRFVSLCNGSEDLLDCVIENDCYEINLENLCIITRRLHSEDKTLSTENLNYTRIKETNNDSFIDYVEENISLVIQCLKDKFQDESSESLMFLLNNTDIDAEVKTTYLTGQHNHIDDFAGIDNEEMYAVAVKSKILLPTWNNVSFYYEHKDGMSDELISFINNYATELSSEIYSDDLSNKDDLYVSLFSSKMLNIDNYRKLLRSFPGHFPDIDKLKNIGQDRLMILAENGRILFNVNALSSLLINISKNESLKLELVVYVISAGLNDRNAITHLLTSIGGDYIEVCNLDKRAKLSDNVLNRQLLEALQKVGYISSYQPDKNDKDKLKVYHKTKKN</sequence>
<keyword evidence="2" id="KW-1133">Transmembrane helix</keyword>
<organism evidence="4 5">
    <name type="scientific">Sanguibacteroides justesenii</name>
    <dbReference type="NCBI Taxonomy" id="1547597"/>
    <lineage>
        <taxon>Bacteria</taxon>
        <taxon>Pseudomonadati</taxon>
        <taxon>Bacteroidota</taxon>
        <taxon>Bacteroidia</taxon>
        <taxon>Bacteroidales</taxon>
        <taxon>Porphyromonadaceae</taxon>
        <taxon>Sanguibacteroides</taxon>
    </lineage>
</organism>